<evidence type="ECO:0000256" key="2">
    <source>
        <dbReference type="SAM" id="MobiDB-lite"/>
    </source>
</evidence>
<dbReference type="OrthoDB" id="193200at2759"/>
<gene>
    <name evidence="4" type="primary">Aste57867_935</name>
    <name evidence="3" type="ORF">As57867_000934</name>
    <name evidence="4" type="ORF">ASTE57867_935</name>
</gene>
<evidence type="ECO:0000256" key="1">
    <source>
        <dbReference type="SAM" id="Coils"/>
    </source>
</evidence>
<accession>A0A485K485</accession>
<evidence type="ECO:0000313" key="4">
    <source>
        <dbReference type="EMBL" id="VFT78158.1"/>
    </source>
</evidence>
<dbReference type="EMBL" id="VJMH01000060">
    <property type="protein sequence ID" value="KAF0719585.1"/>
    <property type="molecule type" value="Genomic_DNA"/>
</dbReference>
<keyword evidence="1" id="KW-0175">Coiled coil</keyword>
<feature type="coiled-coil region" evidence="1">
    <location>
        <begin position="569"/>
        <end position="596"/>
    </location>
</feature>
<proteinExistence type="predicted"/>
<organism evidence="4 5">
    <name type="scientific">Aphanomyces stellatus</name>
    <dbReference type="NCBI Taxonomy" id="120398"/>
    <lineage>
        <taxon>Eukaryota</taxon>
        <taxon>Sar</taxon>
        <taxon>Stramenopiles</taxon>
        <taxon>Oomycota</taxon>
        <taxon>Saprolegniomycetes</taxon>
        <taxon>Saprolegniales</taxon>
        <taxon>Verrucalvaceae</taxon>
        <taxon>Aphanomyces</taxon>
    </lineage>
</organism>
<dbReference type="AlphaFoldDB" id="A0A485K485"/>
<dbReference type="Proteomes" id="UP000332933">
    <property type="component" value="Unassembled WGS sequence"/>
</dbReference>
<keyword evidence="5" id="KW-1185">Reference proteome</keyword>
<reference evidence="4 5" key="1">
    <citation type="submission" date="2019-03" db="EMBL/GenBank/DDBJ databases">
        <authorList>
            <person name="Gaulin E."/>
            <person name="Dumas B."/>
        </authorList>
    </citation>
    <scope>NUCLEOTIDE SEQUENCE [LARGE SCALE GENOMIC DNA]</scope>
    <source>
        <strain evidence="4">CBS 568.67</strain>
    </source>
</reference>
<dbReference type="PROSITE" id="PS50096">
    <property type="entry name" value="IQ"/>
    <property type="match status" value="1"/>
</dbReference>
<name>A0A485K485_9STRA</name>
<sequence>MVLKPTRLPPNKKTVEEVVLSRKLASSHATGVRSHSSPSHNPPRPTRQLPRRHVQSADTGCASSPLQLDSCALASSQHDEMTHLTAHLNRLNERLETLQLAQEQSVRAPVTADLATVTRIQAPARVDPDPKLAAKVTHAVKEVHAVVHRLDRVFFDVTSAENKRSHAATRLVAAARGYLVRKRHAAAMAFLGAWRLRHTRTFVDSVVRFSMRTFRVDHGVEAMLDRVRRRKLRLVVDEMRDMTLLRRPSRRVQTQAVETRFQKKRIGVLTEMFGSWKSVAIGPRSRKRMVELYRARLTKARAHLESLVRYDVITPEMVKSEMQKANIRTIRDRAVGHRLCMYFRILVAVVWKPMVANMAKSFQHFRDKTILRVGTAWLAHFRTFQLEREIQRVSDRRTFDRFPQYYNIRRIDYHYKRTTERKHFRAWIQLVRRIQQVQKRFEKAARRMLQQMLRAWRIRAAYQHRLRDATVREWKAYCIRIFKVPFQAWLLYILERKQRHGTQAGLIRAFHRRQHRHTTYSFFRIWKHQTMFGHVEGVHSRVELLRTLEQQKAYCLSLEENAVAYQKVIATLETSLADEQARLQAKETELEQLHADTQATRFAMHNAEQQVARTQSLLNAVRDIHPGTIRRIERMYTEDSILAGDLKDVIHLHIMRASEAQQAAVAAYEANVLQDHMHTDAGADQLLLRRVKWVLSRLHLNYNQVTDVFLAPAQDADAMSTQVNQMYALYEFLRSGDTTSLLEENIPMSKESIVLDDTLAVPDEVPSAVLERPELIPSDDQWNKFVQDVSYKFPPKRFVPIQDRIVSFALNRVEEKRLAQWETQKPTIYSRVHAQAKHDTT</sequence>
<protein>
    <submittedName>
        <fullName evidence="4">Aste57867_935 protein</fullName>
    </submittedName>
</protein>
<evidence type="ECO:0000313" key="3">
    <source>
        <dbReference type="EMBL" id="KAF0719585.1"/>
    </source>
</evidence>
<reference evidence="3" key="2">
    <citation type="submission" date="2019-06" db="EMBL/GenBank/DDBJ databases">
        <title>Genomics analysis of Aphanomyces spp. identifies a new class of oomycete effector associated with host adaptation.</title>
        <authorList>
            <person name="Gaulin E."/>
        </authorList>
    </citation>
    <scope>NUCLEOTIDE SEQUENCE</scope>
    <source>
        <strain evidence="3">CBS 578.67</strain>
    </source>
</reference>
<feature type="region of interest" description="Disordered" evidence="2">
    <location>
        <begin position="22"/>
        <end position="62"/>
    </location>
</feature>
<evidence type="ECO:0000313" key="5">
    <source>
        <dbReference type="Proteomes" id="UP000332933"/>
    </source>
</evidence>
<dbReference type="EMBL" id="CAADRA010000060">
    <property type="protein sequence ID" value="VFT78158.1"/>
    <property type="molecule type" value="Genomic_DNA"/>
</dbReference>
<feature type="coiled-coil region" evidence="1">
    <location>
        <begin position="81"/>
        <end position="108"/>
    </location>
</feature>